<evidence type="ECO:0000256" key="2">
    <source>
        <dbReference type="ARBA" id="ARBA00008361"/>
    </source>
</evidence>
<keyword evidence="8" id="KW-1133">Transmembrane helix</keyword>
<evidence type="ECO:0000256" key="8">
    <source>
        <dbReference type="RuleBase" id="RU366043"/>
    </source>
</evidence>
<dbReference type="EC" id="2.1.1.-" evidence="8"/>
<proteinExistence type="inferred from homology"/>
<keyword evidence="8" id="KW-0472">Membrane</keyword>
<evidence type="ECO:0000256" key="4">
    <source>
        <dbReference type="ARBA" id="ARBA00022679"/>
    </source>
</evidence>
<dbReference type="GO" id="GO:0032259">
    <property type="term" value="P:methylation"/>
    <property type="evidence" value="ECO:0007669"/>
    <property type="project" value="UniProtKB-KW"/>
</dbReference>
<keyword evidence="8" id="KW-0812">Transmembrane</keyword>
<evidence type="ECO:0000313" key="9">
    <source>
        <dbReference type="EMBL" id="PPR91476.1"/>
    </source>
</evidence>
<organism evidence="9 10">
    <name type="scientific">Gossypium barbadense</name>
    <name type="common">Sea Island cotton</name>
    <name type="synonym">Hibiscus barbadensis</name>
    <dbReference type="NCBI Taxonomy" id="3634"/>
    <lineage>
        <taxon>Eukaryota</taxon>
        <taxon>Viridiplantae</taxon>
        <taxon>Streptophyta</taxon>
        <taxon>Embryophyta</taxon>
        <taxon>Tracheophyta</taxon>
        <taxon>Spermatophyta</taxon>
        <taxon>Magnoliopsida</taxon>
        <taxon>eudicotyledons</taxon>
        <taxon>Gunneridae</taxon>
        <taxon>Pentapetalae</taxon>
        <taxon>rosids</taxon>
        <taxon>malvids</taxon>
        <taxon>Malvales</taxon>
        <taxon>Malvaceae</taxon>
        <taxon>Malvoideae</taxon>
        <taxon>Gossypium</taxon>
    </lineage>
</organism>
<evidence type="ECO:0000256" key="1">
    <source>
        <dbReference type="ARBA" id="ARBA00004606"/>
    </source>
</evidence>
<evidence type="ECO:0000256" key="7">
    <source>
        <dbReference type="ARBA" id="ARBA00037847"/>
    </source>
</evidence>
<dbReference type="SUPFAM" id="SSF53335">
    <property type="entry name" value="S-adenosyl-L-methionine-dependent methyltransferases"/>
    <property type="match status" value="2"/>
</dbReference>
<protein>
    <recommendedName>
        <fullName evidence="8">Methyltransferase</fullName>
        <ecNumber evidence="8">2.1.1.-</ecNumber>
    </recommendedName>
</protein>
<dbReference type="GO" id="GO:0005802">
    <property type="term" value="C:trans-Golgi network"/>
    <property type="evidence" value="ECO:0007669"/>
    <property type="project" value="TreeGrafter"/>
</dbReference>
<keyword evidence="3 8" id="KW-0489">Methyltransferase</keyword>
<keyword evidence="4 8" id="KW-0808">Transferase</keyword>
<evidence type="ECO:0000256" key="3">
    <source>
        <dbReference type="ARBA" id="ARBA00022603"/>
    </source>
</evidence>
<dbReference type="OrthoDB" id="2013972at2759"/>
<comment type="subcellular location">
    <subcellularLocation>
        <location evidence="7">Endomembrane system</location>
        <topology evidence="7">Single-pass membrane protein</topology>
    </subcellularLocation>
    <subcellularLocation>
        <location evidence="1 8">Membrane</location>
        <topology evidence="1 8">Single-pass type II membrane protein</topology>
    </subcellularLocation>
</comment>
<reference evidence="9 10" key="1">
    <citation type="submission" date="2015-01" db="EMBL/GenBank/DDBJ databases">
        <title>Genome of allotetraploid Gossypium barbadense reveals genomic plasticity and fiber elongation in cotton evolution.</title>
        <authorList>
            <person name="Chen X."/>
            <person name="Liu X."/>
            <person name="Zhao B."/>
            <person name="Zheng H."/>
            <person name="Hu Y."/>
            <person name="Lu G."/>
            <person name="Yang C."/>
            <person name="Chen J."/>
            <person name="Shan C."/>
            <person name="Zhang L."/>
            <person name="Zhou Y."/>
            <person name="Wang L."/>
            <person name="Guo W."/>
            <person name="Bai Y."/>
            <person name="Ruan J."/>
            <person name="Shangguan X."/>
            <person name="Mao Y."/>
            <person name="Jiang J."/>
            <person name="Zhu Y."/>
            <person name="Lei J."/>
            <person name="Kang H."/>
            <person name="Chen S."/>
            <person name="He X."/>
            <person name="Wang R."/>
            <person name="Wang Y."/>
            <person name="Chen J."/>
            <person name="Wang L."/>
            <person name="Yu S."/>
            <person name="Wang B."/>
            <person name="Wei J."/>
            <person name="Song S."/>
            <person name="Lu X."/>
            <person name="Gao Z."/>
            <person name="Gu W."/>
            <person name="Deng X."/>
            <person name="Ma D."/>
            <person name="Wang S."/>
            <person name="Liang W."/>
            <person name="Fang L."/>
            <person name="Cai C."/>
            <person name="Zhu X."/>
            <person name="Zhou B."/>
            <person name="Zhang Y."/>
            <person name="Chen Z."/>
            <person name="Xu S."/>
            <person name="Zhu R."/>
            <person name="Wang S."/>
            <person name="Zhang T."/>
            <person name="Zhao G."/>
        </authorList>
    </citation>
    <scope>NUCLEOTIDE SEQUENCE [LARGE SCALE GENOMIC DNA]</scope>
    <source>
        <strain evidence="10">cv. Xinhai21</strain>
        <tissue evidence="9">Leaf</tissue>
    </source>
</reference>
<dbReference type="Gene3D" id="3.40.50.150">
    <property type="entry name" value="Vaccinia Virus protein VP39"/>
    <property type="match status" value="1"/>
</dbReference>
<dbReference type="PANTHER" id="PTHR10108:SF1059">
    <property type="entry name" value="METHYLTRANSFERASE PMT15-RELATED"/>
    <property type="match status" value="1"/>
</dbReference>
<gene>
    <name evidence="9" type="ORF">GOBAR_AA29220</name>
</gene>
<evidence type="ECO:0000256" key="6">
    <source>
        <dbReference type="ARBA" id="ARBA00023180"/>
    </source>
</evidence>
<keyword evidence="5 8" id="KW-0735">Signal-anchor</keyword>
<accession>A0A2P5WK59</accession>
<evidence type="ECO:0000313" key="10">
    <source>
        <dbReference type="Proteomes" id="UP000239757"/>
    </source>
</evidence>
<dbReference type="GO" id="GO:0016020">
    <property type="term" value="C:membrane"/>
    <property type="evidence" value="ECO:0007669"/>
    <property type="project" value="UniProtKB-SubCell"/>
</dbReference>
<dbReference type="PANTHER" id="PTHR10108">
    <property type="entry name" value="SAM-DEPENDENT METHYLTRANSFERASE"/>
    <property type="match status" value="1"/>
</dbReference>
<dbReference type="AlphaFoldDB" id="A0A2P5WK59"/>
<dbReference type="EMBL" id="KZ667311">
    <property type="protein sequence ID" value="PPR91476.1"/>
    <property type="molecule type" value="Genomic_DNA"/>
</dbReference>
<comment type="similarity">
    <text evidence="2 8">Belongs to the methyltransferase superfamily.</text>
</comment>
<dbReference type="Proteomes" id="UP000239757">
    <property type="component" value="Unassembled WGS sequence"/>
</dbReference>
<dbReference type="InterPro" id="IPR029063">
    <property type="entry name" value="SAM-dependent_MTases_sf"/>
</dbReference>
<dbReference type="GO" id="GO:0005768">
    <property type="term" value="C:endosome"/>
    <property type="evidence" value="ECO:0007669"/>
    <property type="project" value="TreeGrafter"/>
</dbReference>
<dbReference type="Pfam" id="PF03141">
    <property type="entry name" value="Methyltransf_29"/>
    <property type="match status" value="1"/>
</dbReference>
<feature type="transmembrane region" description="Helical" evidence="8">
    <location>
        <begin position="21"/>
        <end position="40"/>
    </location>
</feature>
<keyword evidence="6 8" id="KW-0325">Glycoprotein</keyword>
<dbReference type="GO" id="GO:0008168">
    <property type="term" value="F:methyltransferase activity"/>
    <property type="evidence" value="ECO:0007669"/>
    <property type="project" value="UniProtKB-UniRule"/>
</dbReference>
<evidence type="ECO:0000256" key="5">
    <source>
        <dbReference type="ARBA" id="ARBA00022968"/>
    </source>
</evidence>
<dbReference type="InterPro" id="IPR004159">
    <property type="entry name" value="Put_SAM_MeTrfase"/>
</dbReference>
<name>A0A2P5WK59_GOSBA</name>
<sequence length="547" mass="62739">MACIPRRLSQITLFNTKNLTLYHITLVVILCTTFYLIGIWQHSVGTTFSSSSAAAAFLSSVPCSSLKTTQLDFLPHHLPPDPPSETTRAAQFPPCDPSFSEYTPCEDVQRSLKFDRDMLIYRERHCPEKDELLKCRIPAPYGYKVASWGAYLLSRNILAMSFAPRDTHEAQVQFALERGVPAMIGVMASIRLPYPSRAFDMAHCSRCLIPWGQYDGLYLIEVDRVLRPGSYWILSGPPINWQKHWKGWNRTTDDLKSEQSRIETVAKSLCWKKLVQKDDLAVWQKPTNHVHCKANRKDFKRPPICHTQNPDMAWYTKLETCLTPLPHVSNIKEIAGGQLAKWPRRLNAIPPRISSGSLLGITKTVFVENSELWKKRVEYYKTIDHQLAETGRYRNLLDMNAYLGGFAAALVDDPVWVMNIVPVEADQINTLGVVYERGLTGTYQNWCEAMSTYPRTYDFIHGDAIFSLYKDRCEMEDIVLEMDRILRPESSVIIRDDVDVLMKLKNMMDGMQWDGRIVDHEDGPHERTKILFAVKQYWVASPLSQNQ</sequence>